<dbReference type="Gene3D" id="3.40.50.300">
    <property type="entry name" value="P-loop containing nucleotide triphosphate hydrolases"/>
    <property type="match status" value="1"/>
</dbReference>
<keyword evidence="1" id="KW-0554">One-carbon metabolism</keyword>
<dbReference type="Pfam" id="PF01268">
    <property type="entry name" value="FTHFS"/>
    <property type="match status" value="1"/>
</dbReference>
<evidence type="ECO:0000256" key="2">
    <source>
        <dbReference type="ARBA" id="ARBA00022598"/>
    </source>
</evidence>
<dbReference type="GO" id="GO:0006730">
    <property type="term" value="P:one-carbon metabolic process"/>
    <property type="evidence" value="ECO:0007669"/>
    <property type="project" value="UniProtKB-KW"/>
</dbReference>
<evidence type="ECO:0000313" key="5">
    <source>
        <dbReference type="Proteomes" id="UP000095283"/>
    </source>
</evidence>
<keyword evidence="2" id="KW-0436">Ligase</keyword>
<sequence length="214" mass="23600">MEKFFNIKCRYSGFFPSAVVLVATVRTLKMHGGGPVVVAGAPLKNEYLDENTMLVEAGCNSSLRKQVVKKAKLAYSNIGFTSTILGWCTNNGIDEFFERIFSCCLVKVTEMLEKVIVGGREWMILLADHQTPLGGTPSVILWNLFFVTCYNVIKKLIVFVTQKKCRTDFVPLVSSSAASRVVLPDPASTMTLSWLSSNTRGRPRSSSSSRLSIA</sequence>
<protein>
    <submittedName>
        <fullName evidence="6">Formate--tetrahydrofolate ligase</fullName>
    </submittedName>
</protein>
<evidence type="ECO:0000256" key="4">
    <source>
        <dbReference type="ARBA" id="ARBA00022840"/>
    </source>
</evidence>
<keyword evidence="3" id="KW-0547">Nucleotide-binding</keyword>
<evidence type="ECO:0000313" key="6">
    <source>
        <dbReference type="WBParaSite" id="Hba_01169"/>
    </source>
</evidence>
<evidence type="ECO:0000256" key="3">
    <source>
        <dbReference type="ARBA" id="ARBA00022741"/>
    </source>
</evidence>
<dbReference type="InterPro" id="IPR027417">
    <property type="entry name" value="P-loop_NTPase"/>
</dbReference>
<dbReference type="WBParaSite" id="Hba_01169">
    <property type="protein sequence ID" value="Hba_01169"/>
    <property type="gene ID" value="Hba_01169"/>
</dbReference>
<dbReference type="GO" id="GO:0005524">
    <property type="term" value="F:ATP binding"/>
    <property type="evidence" value="ECO:0007669"/>
    <property type="project" value="UniProtKB-KW"/>
</dbReference>
<keyword evidence="5" id="KW-1185">Reference proteome</keyword>
<accession>A0A1I7W940</accession>
<keyword evidence="4" id="KW-0067">ATP-binding</keyword>
<name>A0A1I7W940_HETBA</name>
<reference evidence="6" key="1">
    <citation type="submission" date="2016-11" db="UniProtKB">
        <authorList>
            <consortium name="WormBaseParasite"/>
        </authorList>
    </citation>
    <scope>IDENTIFICATION</scope>
</reference>
<proteinExistence type="predicted"/>
<dbReference type="GO" id="GO:0004329">
    <property type="term" value="F:formate-tetrahydrofolate ligase activity"/>
    <property type="evidence" value="ECO:0007669"/>
    <property type="project" value="InterPro"/>
</dbReference>
<dbReference type="Proteomes" id="UP000095283">
    <property type="component" value="Unplaced"/>
</dbReference>
<evidence type="ECO:0000256" key="1">
    <source>
        <dbReference type="ARBA" id="ARBA00022563"/>
    </source>
</evidence>
<organism evidence="5 6">
    <name type="scientific">Heterorhabditis bacteriophora</name>
    <name type="common">Entomopathogenic nematode worm</name>
    <dbReference type="NCBI Taxonomy" id="37862"/>
    <lineage>
        <taxon>Eukaryota</taxon>
        <taxon>Metazoa</taxon>
        <taxon>Ecdysozoa</taxon>
        <taxon>Nematoda</taxon>
        <taxon>Chromadorea</taxon>
        <taxon>Rhabditida</taxon>
        <taxon>Rhabditina</taxon>
        <taxon>Rhabditomorpha</taxon>
        <taxon>Strongyloidea</taxon>
        <taxon>Heterorhabditidae</taxon>
        <taxon>Heterorhabditis</taxon>
    </lineage>
</organism>
<dbReference type="SUPFAM" id="SSF52540">
    <property type="entry name" value="P-loop containing nucleoside triphosphate hydrolases"/>
    <property type="match status" value="1"/>
</dbReference>
<dbReference type="InterPro" id="IPR000559">
    <property type="entry name" value="Formate_THF_ligase"/>
</dbReference>
<dbReference type="AlphaFoldDB" id="A0A1I7W940"/>